<feature type="disulfide bond" evidence="10">
    <location>
        <begin position="182"/>
        <end position="200"/>
    </location>
</feature>
<dbReference type="Gene3D" id="4.10.400.10">
    <property type="entry name" value="Low-density Lipoprotein Receptor"/>
    <property type="match status" value="4"/>
</dbReference>
<dbReference type="PROSITE" id="PS50068">
    <property type="entry name" value="LDLRA_2"/>
    <property type="match status" value="4"/>
</dbReference>
<evidence type="ECO:0000259" key="13">
    <source>
        <dbReference type="PROSITE" id="PS50026"/>
    </source>
</evidence>
<evidence type="ECO:0000256" key="4">
    <source>
        <dbReference type="ARBA" id="ARBA00022989"/>
    </source>
</evidence>
<feature type="disulfide bond" evidence="10">
    <location>
        <begin position="658"/>
        <end position="673"/>
    </location>
</feature>
<organism evidence="15 16">
    <name type="scientific">Adineta steineri</name>
    <dbReference type="NCBI Taxonomy" id="433720"/>
    <lineage>
        <taxon>Eukaryota</taxon>
        <taxon>Metazoa</taxon>
        <taxon>Spiralia</taxon>
        <taxon>Gnathifera</taxon>
        <taxon>Rotifera</taxon>
        <taxon>Eurotatoria</taxon>
        <taxon>Bdelloidea</taxon>
        <taxon>Adinetida</taxon>
        <taxon>Adinetidae</taxon>
        <taxon>Adineta</taxon>
    </lineage>
</organism>
<dbReference type="EMBL" id="CAJNON010000044">
    <property type="protein sequence ID" value="CAF0858577.1"/>
    <property type="molecule type" value="Genomic_DNA"/>
</dbReference>
<dbReference type="PROSITE" id="PS50262">
    <property type="entry name" value="G_PROTEIN_RECEP_F1_2"/>
    <property type="match status" value="1"/>
</dbReference>
<feature type="signal peptide" evidence="12">
    <location>
        <begin position="1"/>
        <end position="19"/>
    </location>
</feature>
<feature type="transmembrane region" description="Helical" evidence="11">
    <location>
        <begin position="1244"/>
        <end position="1267"/>
    </location>
</feature>
<keyword evidence="8" id="KW-0325">Glycoprotein</keyword>
<feature type="disulfide bond" evidence="9">
    <location>
        <begin position="1005"/>
        <end position="1014"/>
    </location>
</feature>
<feature type="domain" description="EGF-like" evidence="13">
    <location>
        <begin position="971"/>
        <end position="1015"/>
    </location>
</feature>
<evidence type="ECO:0000313" key="16">
    <source>
        <dbReference type="Proteomes" id="UP000663891"/>
    </source>
</evidence>
<feature type="transmembrane region" description="Helical" evidence="11">
    <location>
        <begin position="1464"/>
        <end position="1488"/>
    </location>
</feature>
<dbReference type="GO" id="GO:0005886">
    <property type="term" value="C:plasma membrane"/>
    <property type="evidence" value="ECO:0007669"/>
    <property type="project" value="TreeGrafter"/>
</dbReference>
<feature type="domain" description="G-protein coupled receptors family 1 profile" evidence="14">
    <location>
        <begin position="1259"/>
        <end position="1515"/>
    </location>
</feature>
<dbReference type="GO" id="GO:0005041">
    <property type="term" value="F:low-density lipoprotein particle receptor activity"/>
    <property type="evidence" value="ECO:0007669"/>
    <property type="project" value="TreeGrafter"/>
</dbReference>
<evidence type="ECO:0000256" key="12">
    <source>
        <dbReference type="SAM" id="SignalP"/>
    </source>
</evidence>
<dbReference type="Proteomes" id="UP000663891">
    <property type="component" value="Unassembled WGS sequence"/>
</dbReference>
<sequence>MLLWLYIIIIWQINIFSCGQFNIYNTDDRQDGYCLLYYVTDSMVKYYEPYILTHQTISYCIRSTTENNLIREFNFHDTINNNMTFIELKKNNITSEMLLSWSATFDLAERYEIFLDNLLMNTSSENEVLLYNCTPPWFGPFCNVAFDIDSDLPLHTIIMLNVGLKIQVHNDRQVTCYIHLKCDRSLCLDWREICDGKIDCSDGSDEYNCWQLKINECAANEYRCHNGLCVPSEFLHDIILNPDCLDRSDEGTGRTHPSPCSRDPAFRCEEHTCRPGGEENFPCGDGQCTARTAICQNGRDSIFLDNLCAHFIACLTYFAHESIDPKACKKICANGTCIKDNCPDLYQFPSEPALFGHVRLLYQNKEVNTSQFLLPQYVCYNEQLCKDFLPATIHINGLSCRYIYEIELRSDRTTYRLQSFLEDIQQLFRGCLTLPNELLYCNRSTMYQCYNSSKCISKHQLVDRIQDCPFNDDEIYNESCSLVDVHHRFPCFMNDKAICLTAITILDRKPDCTSGTDELSKEFDETVTHIHFPTICDGKKELRSMLIDGQNETDETECQYWPCNNTYSRCNGHRLCKNGADEMNCPSSMCSQFEQSCIYINDTSKVSCLSINRVGNNITDCIGSSDEENQCWKTTQYSALYNFRCWNDTKCVNQNQLCNNVKDCPFGDDEILCENYRYSTSSLCDAIEASNRTNIENYFCNFFKSTILPRQVYFTLKNMPTYSFQQISNAVTKRSLIQSKILSIDIPFIELDWRCNRGLRIKIRLNSTTPKLSCLCPPSYYGDKCQYQNERVSLTLAIRMTSDWQNLFVFIITLIDNDGIIQSYDYIEYLSVRDCNIKFNIYLLYLNRTKNLSKDYAVQINAFNKLTLNYRATWIFPIQFLFLPVYRLSILLTVPFNDIQPNEKCSLPCLHGKCYYYVNNKNLTFCRCKPGWSGIECNIKYTCTCALNSLCFADNICVCPIDRYGKRCYFKQSVCHSNICMNGGRCISSDKRYISERVKTQTCICKQGYFGEFCEQEQTQNRIEITFHHSLIIPTSLFIHFITINNNTEHTRMSIMKKISFDQNSLIFSTSNIFNIVFAEMFKNYYLIILQEQTITSANILAEINPLYRCLSLDELFNKTFINQHLLKRIKYYHIPCQERINLICFYDSTHICLCDLSRQTNCFEFDHNVTYDCRGYNLCENDGKCFQDKQTCPTSAFCSCPECFFGSRCQFSTQQLILSLDFILGYRIHQHVNINQQPIIVKFAIIFATIIVFTGIINNVFSYLTFIKGETRNVGYGIYLFVTSIISLIIITIFIIKLTILFLSQMHLLNNRLFIHIQCIITDYFLRSLLSISDWLSACVAIERAVTILKGANFNKNQSKRIAKQVILFVCILTFLTYIHDPIHRHLIDDEEEQRTWCVIKYPSSLQIYDWILNVLHFSIPPLINCISALIIIIYATRTRSKAQKKLLYRQILREQFQHHKHLLISPCILIILALPRLILSCLSGCIKLARDSWLYLIIYFISLIPPMMTFIVFVLPSNMYKKEFTDSVNRFWQ</sequence>
<feature type="transmembrane region" description="Helical" evidence="11">
    <location>
        <begin position="1494"/>
        <end position="1517"/>
    </location>
</feature>
<accession>A0A813WXA0</accession>
<keyword evidence="12" id="KW-0732">Signal</keyword>
<dbReference type="InterPro" id="IPR002172">
    <property type="entry name" value="LDrepeatLR_classA_rpt"/>
</dbReference>
<evidence type="ECO:0000256" key="9">
    <source>
        <dbReference type="PROSITE-ProRule" id="PRU00076"/>
    </source>
</evidence>
<dbReference type="PANTHER" id="PTHR22722">
    <property type="entry name" value="LOW-DENSITY LIPOPROTEIN RECEPTOR-RELATED PROTEIN 2-RELATED"/>
    <property type="match status" value="1"/>
</dbReference>
<dbReference type="CDD" id="cd00112">
    <property type="entry name" value="LDLa"/>
    <property type="match status" value="2"/>
</dbReference>
<evidence type="ECO:0000256" key="8">
    <source>
        <dbReference type="ARBA" id="ARBA00023180"/>
    </source>
</evidence>
<feature type="domain" description="EGF-like" evidence="13">
    <location>
        <begin position="901"/>
        <end position="938"/>
    </location>
</feature>
<dbReference type="InterPro" id="IPR051221">
    <property type="entry name" value="LDLR-related"/>
</dbReference>
<feature type="disulfide bond" evidence="9">
    <location>
        <begin position="909"/>
        <end position="926"/>
    </location>
</feature>
<keyword evidence="7" id="KW-0675">Receptor</keyword>
<dbReference type="InterPro" id="IPR000742">
    <property type="entry name" value="EGF"/>
</dbReference>
<evidence type="ECO:0000256" key="2">
    <source>
        <dbReference type="ARBA" id="ARBA00022692"/>
    </source>
</evidence>
<dbReference type="PROSITE" id="PS01209">
    <property type="entry name" value="LDLRA_1"/>
    <property type="match status" value="1"/>
</dbReference>
<feature type="transmembrane region" description="Helical" evidence="11">
    <location>
        <begin position="1325"/>
        <end position="1343"/>
    </location>
</feature>
<keyword evidence="2 11" id="KW-0812">Transmembrane</keyword>
<evidence type="ECO:0000256" key="1">
    <source>
        <dbReference type="ARBA" id="ARBA00004167"/>
    </source>
</evidence>
<keyword evidence="4 11" id="KW-1133">Transmembrane helix</keyword>
<gene>
    <name evidence="15" type="ORF">VCS650_LOCUS7067</name>
</gene>
<keyword evidence="5 11" id="KW-0472">Membrane</keyword>
<dbReference type="PANTHER" id="PTHR22722:SF5">
    <property type="entry name" value="LOW-DENSITY LIPOPROTEIN RECEPTOR-RELATED PROTEIN 1B"/>
    <property type="match status" value="1"/>
</dbReference>
<dbReference type="SMART" id="SM00181">
    <property type="entry name" value="EGF"/>
    <property type="match status" value="4"/>
</dbReference>
<dbReference type="SUPFAM" id="SSF57196">
    <property type="entry name" value="EGF/Laminin"/>
    <property type="match status" value="2"/>
</dbReference>
<feature type="transmembrane region" description="Helical" evidence="11">
    <location>
        <begin position="1363"/>
        <end position="1381"/>
    </location>
</feature>
<dbReference type="PROSITE" id="PS01186">
    <property type="entry name" value="EGF_2"/>
    <property type="match status" value="2"/>
</dbReference>
<dbReference type="Pfam" id="PF00057">
    <property type="entry name" value="Ldl_recept_a"/>
    <property type="match status" value="1"/>
</dbReference>
<evidence type="ECO:0000256" key="11">
    <source>
        <dbReference type="SAM" id="Phobius"/>
    </source>
</evidence>
<keyword evidence="6 9" id="KW-1015">Disulfide bond</keyword>
<feature type="transmembrane region" description="Helical" evidence="11">
    <location>
        <begin position="1279"/>
        <end position="1305"/>
    </location>
</feature>
<dbReference type="SUPFAM" id="SSF57424">
    <property type="entry name" value="LDL receptor-like module"/>
    <property type="match status" value="4"/>
</dbReference>
<dbReference type="InterPro" id="IPR023415">
    <property type="entry name" value="LDLR_class-A_CS"/>
</dbReference>
<evidence type="ECO:0000256" key="10">
    <source>
        <dbReference type="PROSITE-ProRule" id="PRU00124"/>
    </source>
</evidence>
<feature type="disulfide bond" evidence="10">
    <location>
        <begin position="217"/>
        <end position="229"/>
    </location>
</feature>
<feature type="disulfide bond" evidence="10">
    <location>
        <begin position="194"/>
        <end position="209"/>
    </location>
</feature>
<protein>
    <submittedName>
        <fullName evidence="15">Uncharacterized protein</fullName>
    </submittedName>
</protein>
<feature type="disulfide bond" evidence="9">
    <location>
        <begin position="928"/>
        <end position="937"/>
    </location>
</feature>
<comment type="subcellular location">
    <subcellularLocation>
        <location evidence="1">Membrane</location>
        <topology evidence="1">Single-pass membrane protein</topology>
    </subcellularLocation>
</comment>
<proteinExistence type="predicted"/>
<name>A0A813WXA0_9BILA</name>
<dbReference type="InterPro" id="IPR000276">
    <property type="entry name" value="GPCR_Rhodpsn"/>
</dbReference>
<dbReference type="InterPro" id="IPR017452">
    <property type="entry name" value="GPCR_Rhodpsn_7TM"/>
</dbReference>
<evidence type="ECO:0000256" key="3">
    <source>
        <dbReference type="ARBA" id="ARBA00022737"/>
    </source>
</evidence>
<comment type="caution">
    <text evidence="15">The sequence shown here is derived from an EMBL/GenBank/DDBJ whole genome shotgun (WGS) entry which is preliminary data.</text>
</comment>
<evidence type="ECO:0000256" key="7">
    <source>
        <dbReference type="ARBA" id="ARBA00023170"/>
    </source>
</evidence>
<reference evidence="15" key="1">
    <citation type="submission" date="2021-02" db="EMBL/GenBank/DDBJ databases">
        <authorList>
            <person name="Nowell W R."/>
        </authorList>
    </citation>
    <scope>NUCLEOTIDE SEQUENCE</scope>
</reference>
<evidence type="ECO:0000256" key="6">
    <source>
        <dbReference type="ARBA" id="ARBA00023157"/>
    </source>
</evidence>
<dbReference type="SUPFAM" id="SSF81321">
    <property type="entry name" value="Family A G protein-coupled receptor-like"/>
    <property type="match status" value="1"/>
</dbReference>
<comment type="caution">
    <text evidence="9">Lacks conserved residue(s) required for the propagation of feature annotation.</text>
</comment>
<dbReference type="Pfam" id="PF00001">
    <property type="entry name" value="7tm_1"/>
    <property type="match status" value="1"/>
</dbReference>
<keyword evidence="9" id="KW-0245">EGF-like domain</keyword>
<feature type="chain" id="PRO_5032433986" evidence="12">
    <location>
        <begin position="20"/>
        <end position="1535"/>
    </location>
</feature>
<dbReference type="OrthoDB" id="9990982at2759"/>
<dbReference type="PROSITE" id="PS00022">
    <property type="entry name" value="EGF_1"/>
    <property type="match status" value="3"/>
</dbReference>
<feature type="transmembrane region" description="Helical" evidence="11">
    <location>
        <begin position="1412"/>
        <end position="1437"/>
    </location>
</feature>
<dbReference type="Gene3D" id="2.10.25.10">
    <property type="entry name" value="Laminin"/>
    <property type="match status" value="2"/>
</dbReference>
<dbReference type="GO" id="GO:0004930">
    <property type="term" value="F:G protein-coupled receptor activity"/>
    <property type="evidence" value="ECO:0007669"/>
    <property type="project" value="InterPro"/>
</dbReference>
<evidence type="ECO:0000256" key="5">
    <source>
        <dbReference type="ARBA" id="ARBA00023136"/>
    </source>
</evidence>
<dbReference type="GO" id="GO:0043235">
    <property type="term" value="C:receptor complex"/>
    <property type="evidence" value="ECO:0007669"/>
    <property type="project" value="TreeGrafter"/>
</dbReference>
<dbReference type="SMART" id="SM00192">
    <property type="entry name" value="LDLa"/>
    <property type="match status" value="5"/>
</dbReference>
<dbReference type="InterPro" id="IPR036055">
    <property type="entry name" value="LDL_receptor-like_sf"/>
</dbReference>
<keyword evidence="3" id="KW-0677">Repeat</keyword>
<dbReference type="PRINTS" id="PR00261">
    <property type="entry name" value="LDLRECEPTOR"/>
</dbReference>
<evidence type="ECO:0000313" key="15">
    <source>
        <dbReference type="EMBL" id="CAF0858577.1"/>
    </source>
</evidence>
<dbReference type="Gene3D" id="1.20.1070.10">
    <property type="entry name" value="Rhodopsin 7-helix transmembrane proteins"/>
    <property type="match status" value="1"/>
</dbReference>
<evidence type="ECO:0000259" key="14">
    <source>
        <dbReference type="PROSITE" id="PS50262"/>
    </source>
</evidence>
<dbReference type="PROSITE" id="PS50026">
    <property type="entry name" value="EGF_3"/>
    <property type="match status" value="2"/>
</dbReference>